<keyword evidence="1" id="KW-0472">Membrane</keyword>
<protein>
    <submittedName>
        <fullName evidence="2">Uncharacterized protein</fullName>
    </submittedName>
</protein>
<evidence type="ECO:0000313" key="3">
    <source>
        <dbReference type="Proteomes" id="UP000054363"/>
    </source>
</evidence>
<keyword evidence="3" id="KW-1185">Reference proteome</keyword>
<keyword evidence="1" id="KW-1133">Transmembrane helix</keyword>
<dbReference type="Proteomes" id="UP000054363">
    <property type="component" value="Unassembled WGS sequence"/>
</dbReference>
<feature type="transmembrane region" description="Helical" evidence="1">
    <location>
        <begin position="12"/>
        <end position="34"/>
    </location>
</feature>
<feature type="transmembrane region" description="Helical" evidence="1">
    <location>
        <begin position="40"/>
        <end position="58"/>
    </location>
</feature>
<evidence type="ECO:0000256" key="1">
    <source>
        <dbReference type="SAM" id="Phobius"/>
    </source>
</evidence>
<organism evidence="2 3">
    <name type="scientific">Pseudidiomarina salinarum</name>
    <dbReference type="NCBI Taxonomy" id="435908"/>
    <lineage>
        <taxon>Bacteria</taxon>
        <taxon>Pseudomonadati</taxon>
        <taxon>Pseudomonadota</taxon>
        <taxon>Gammaproteobacteria</taxon>
        <taxon>Alteromonadales</taxon>
        <taxon>Idiomarinaceae</taxon>
        <taxon>Pseudidiomarina</taxon>
    </lineage>
</organism>
<comment type="caution">
    <text evidence="2">The sequence shown here is derived from an EMBL/GenBank/DDBJ whole genome shotgun (WGS) entry which is preliminary data.</text>
</comment>
<sequence>MVDGLLIKIKSLGISGLFLICAVFAMILGVVGSILELDYLNGFMALSGSLVVAFAASYNNAVTMKKAKITEEVEKVRKFNLMIGELKSATIAMSQSFSLVHDWYADKKRDILGSLRYLAYLKKISISHITVKNPLDFYDLLSSNDTTYKAVDPTKVGKSSVMLWDLSYFIRIHNELEEKLIELEKYRDIVSKLANFSGKECLTISFKFEGYQDKFILIKYITLYEEILEVMEYYLVYGAHILVHMPPSVLDFVEANFESAPSVAISSFGEDELMNLVKEMRYEKMSNADVEAMTLALIEKDKIELD</sequence>
<gene>
    <name evidence="2" type="ORF">IDSA_05780</name>
</gene>
<dbReference type="AlphaFoldDB" id="A0A094L5Q2"/>
<proteinExistence type="predicted"/>
<dbReference type="RefSeq" id="WP_034777236.1">
    <property type="nucleotide sequence ID" value="NZ_JPER01000011.1"/>
</dbReference>
<reference evidence="2 3" key="1">
    <citation type="submission" date="2014-06" db="EMBL/GenBank/DDBJ databases">
        <title>The draft genome sequence of Idiomarina salinarum ISL-52.</title>
        <authorList>
            <person name="Du J."/>
            <person name="Shao Z."/>
        </authorList>
    </citation>
    <scope>NUCLEOTIDE SEQUENCE [LARGE SCALE GENOMIC DNA]</scope>
    <source>
        <strain evidence="2 3">ISL-52</strain>
    </source>
</reference>
<dbReference type="EMBL" id="JPER01000011">
    <property type="protein sequence ID" value="KFZ30053.1"/>
    <property type="molecule type" value="Genomic_DNA"/>
</dbReference>
<keyword evidence="1" id="KW-0812">Transmembrane</keyword>
<accession>A0A094L5Q2</accession>
<name>A0A094L5Q2_9GAMM</name>
<evidence type="ECO:0000313" key="2">
    <source>
        <dbReference type="EMBL" id="KFZ30053.1"/>
    </source>
</evidence>